<name>A0A9X2HNV6_9SPHN</name>
<dbReference type="Proteomes" id="UP001139451">
    <property type="component" value="Unassembled WGS sequence"/>
</dbReference>
<dbReference type="EMBL" id="JAMLDX010000022">
    <property type="protein sequence ID" value="MCP3732734.1"/>
    <property type="molecule type" value="Genomic_DNA"/>
</dbReference>
<comment type="caution">
    <text evidence="1">The sequence shown here is derived from an EMBL/GenBank/DDBJ whole genome shotgun (WGS) entry which is preliminary data.</text>
</comment>
<organism evidence="1 2">
    <name type="scientific">Sphingomonas tagetis</name>
    <dbReference type="NCBI Taxonomy" id="2949092"/>
    <lineage>
        <taxon>Bacteria</taxon>
        <taxon>Pseudomonadati</taxon>
        <taxon>Pseudomonadota</taxon>
        <taxon>Alphaproteobacteria</taxon>
        <taxon>Sphingomonadales</taxon>
        <taxon>Sphingomonadaceae</taxon>
        <taxon>Sphingomonas</taxon>
    </lineage>
</organism>
<dbReference type="RefSeq" id="WP_254296390.1">
    <property type="nucleotide sequence ID" value="NZ_JAMLDX010000022.1"/>
</dbReference>
<evidence type="ECO:0000313" key="2">
    <source>
        <dbReference type="Proteomes" id="UP001139451"/>
    </source>
</evidence>
<gene>
    <name evidence="1" type="ORF">M9978_20150</name>
</gene>
<evidence type="ECO:0000313" key="1">
    <source>
        <dbReference type="EMBL" id="MCP3732734.1"/>
    </source>
</evidence>
<reference evidence="1" key="1">
    <citation type="submission" date="2022-05" db="EMBL/GenBank/DDBJ databases">
        <title>Sphingomonas sp. strain MG17 Genome sequencing and assembly.</title>
        <authorList>
            <person name="Kim I."/>
        </authorList>
    </citation>
    <scope>NUCLEOTIDE SEQUENCE</scope>
    <source>
        <strain evidence="1">MG17</strain>
    </source>
</reference>
<accession>A0A9X2HNV6</accession>
<proteinExistence type="predicted"/>
<sequence>MGQAYRESDVVFRNDAGSLPMRLAVDTPAPGMPLQLRSFTQLRRTRGPTRRAYEDLVTPALAPRKPSFIF</sequence>
<keyword evidence="2" id="KW-1185">Reference proteome</keyword>
<dbReference type="AlphaFoldDB" id="A0A9X2HNV6"/>
<protein>
    <submittedName>
        <fullName evidence="1">Uncharacterized protein</fullName>
    </submittedName>
</protein>